<protein>
    <recommendedName>
        <fullName evidence="4">Fimbrial assembly protein PilN</fullName>
    </recommendedName>
</protein>
<evidence type="ECO:0000256" key="1">
    <source>
        <dbReference type="SAM" id="Phobius"/>
    </source>
</evidence>
<accession>A0A316DHI3</accession>
<evidence type="ECO:0000313" key="2">
    <source>
        <dbReference type="EMBL" id="PWK17108.1"/>
    </source>
</evidence>
<dbReference type="EMBL" id="QGGP01000011">
    <property type="protein sequence ID" value="PWK17108.1"/>
    <property type="molecule type" value="Genomic_DNA"/>
</dbReference>
<sequence length="400" mass="46173">MLEKLKQYLLFGNTFYGVEHTIIENKETIIVVSLKKKKNDLDIVLKKTTDSIESVSSYIPKKSGVTIVINNDKVLSKKVPFSKDEDSKLIQNAFPNINLNEFYFDVLCQKNACFIAICRKQYVDTLIEDYRNKNLFVLNVSFGNHVFSNISEFLDSEEVFTSNALIEKNRLGIENINKQSNTITQEYDINGLNVSNMFLLSFAAILELVLSKKVNEQSNFDSKYAALTNDYQQQRFFSQFLKVGLLFVLTILFINFFIFNHYFNKVSDLRQTSQVNETSRQQLIAIKEDVDKKEKFITDILKSESSRSSFYANAIMISLPQSINISEFNFQPLTKRVKAEKPIEYELNTILLKGISSVTSDISNWVTELERLNWVEKVIITEYSESNMSLTEFSLLITIK</sequence>
<dbReference type="AlphaFoldDB" id="A0A316DHI3"/>
<feature type="transmembrane region" description="Helical" evidence="1">
    <location>
        <begin position="243"/>
        <end position="263"/>
    </location>
</feature>
<evidence type="ECO:0008006" key="4">
    <source>
        <dbReference type="Google" id="ProtNLM"/>
    </source>
</evidence>
<gene>
    <name evidence="2" type="ORF">LX78_02847</name>
</gene>
<dbReference type="RefSeq" id="WP_109683429.1">
    <property type="nucleotide sequence ID" value="NZ_QGGP01000011.1"/>
</dbReference>
<comment type="caution">
    <text evidence="2">The sequence shown here is derived from an EMBL/GenBank/DDBJ whole genome shotgun (WGS) entry which is preliminary data.</text>
</comment>
<dbReference type="Proteomes" id="UP000245430">
    <property type="component" value="Unassembled WGS sequence"/>
</dbReference>
<keyword evidence="1" id="KW-0812">Transmembrane</keyword>
<evidence type="ECO:0000313" key="3">
    <source>
        <dbReference type="Proteomes" id="UP000245430"/>
    </source>
</evidence>
<proteinExistence type="predicted"/>
<keyword evidence="3" id="KW-1185">Reference proteome</keyword>
<organism evidence="2 3">
    <name type="scientific">Xanthomarina spongicola</name>
    <dbReference type="NCBI Taxonomy" id="570520"/>
    <lineage>
        <taxon>Bacteria</taxon>
        <taxon>Pseudomonadati</taxon>
        <taxon>Bacteroidota</taxon>
        <taxon>Flavobacteriia</taxon>
        <taxon>Flavobacteriales</taxon>
        <taxon>Flavobacteriaceae</taxon>
        <taxon>Xanthomarina</taxon>
    </lineage>
</organism>
<reference evidence="2 3" key="1">
    <citation type="submission" date="2018-05" db="EMBL/GenBank/DDBJ databases">
        <title>Genomic Encyclopedia of Archaeal and Bacterial Type Strains, Phase II (KMG-II): from individual species to whole genera.</title>
        <authorList>
            <person name="Goeker M."/>
        </authorList>
    </citation>
    <scope>NUCLEOTIDE SEQUENCE [LARGE SCALE GENOMIC DNA]</scope>
    <source>
        <strain evidence="2 3">DSM 22637</strain>
    </source>
</reference>
<keyword evidence="1" id="KW-0472">Membrane</keyword>
<dbReference type="OrthoDB" id="1186626at2"/>
<name>A0A316DHI3_9FLAO</name>
<keyword evidence="1" id="KW-1133">Transmembrane helix</keyword>